<name>A0A956NH54_UNCEI</name>
<dbReference type="PROSITE" id="PS51125">
    <property type="entry name" value="NHL"/>
    <property type="match status" value="1"/>
</dbReference>
<gene>
    <name evidence="4" type="ORF">KDA27_21350</name>
</gene>
<dbReference type="InterPro" id="IPR001258">
    <property type="entry name" value="NHL_repeat"/>
</dbReference>
<evidence type="ECO:0000256" key="1">
    <source>
        <dbReference type="ARBA" id="ARBA00022737"/>
    </source>
</evidence>
<dbReference type="InterPro" id="IPR011042">
    <property type="entry name" value="6-blade_b-propeller_TolB-like"/>
</dbReference>
<reference evidence="4" key="1">
    <citation type="submission" date="2020-04" db="EMBL/GenBank/DDBJ databases">
        <authorList>
            <person name="Zhang T."/>
        </authorList>
    </citation>
    <scope>NUCLEOTIDE SEQUENCE</scope>
    <source>
        <strain evidence="4">HKST-UBA02</strain>
    </source>
</reference>
<protein>
    <submittedName>
        <fullName evidence="4">T9SS type A sorting domain-containing protein</fullName>
    </submittedName>
</protein>
<dbReference type="EMBL" id="JAGQHS010000164">
    <property type="protein sequence ID" value="MCA9758356.1"/>
    <property type="molecule type" value="Genomic_DNA"/>
</dbReference>
<dbReference type="Gene3D" id="2.120.10.30">
    <property type="entry name" value="TolB, C-terminal domain"/>
    <property type="match status" value="1"/>
</dbReference>
<keyword evidence="1" id="KW-0677">Repeat</keyword>
<dbReference type="Proteomes" id="UP000739538">
    <property type="component" value="Unassembled WGS sequence"/>
</dbReference>
<reference evidence="4" key="2">
    <citation type="journal article" date="2021" name="Microbiome">
        <title>Successional dynamics and alternative stable states in a saline activated sludge microbial community over 9 years.</title>
        <authorList>
            <person name="Wang Y."/>
            <person name="Ye J."/>
            <person name="Ju F."/>
            <person name="Liu L."/>
            <person name="Boyd J.A."/>
            <person name="Deng Y."/>
            <person name="Parks D.H."/>
            <person name="Jiang X."/>
            <person name="Yin X."/>
            <person name="Woodcroft B.J."/>
            <person name="Tyson G.W."/>
            <person name="Hugenholtz P."/>
            <person name="Polz M.F."/>
            <person name="Zhang T."/>
        </authorList>
    </citation>
    <scope>NUCLEOTIDE SEQUENCE</scope>
    <source>
        <strain evidence="4">HKST-UBA02</strain>
    </source>
</reference>
<dbReference type="InterPro" id="IPR025965">
    <property type="entry name" value="FlgD/Vpr_Ig-like"/>
</dbReference>
<dbReference type="CDD" id="cd08547">
    <property type="entry name" value="Type_II_cohesin"/>
    <property type="match status" value="1"/>
</dbReference>
<feature type="repeat" description="NHL" evidence="2">
    <location>
        <begin position="544"/>
        <end position="592"/>
    </location>
</feature>
<comment type="caution">
    <text evidence="4">The sequence shown here is derived from an EMBL/GenBank/DDBJ whole genome shotgun (WGS) entry which is preliminary data.</text>
</comment>
<dbReference type="Gene3D" id="2.60.40.4070">
    <property type="match status" value="1"/>
</dbReference>
<evidence type="ECO:0000256" key="2">
    <source>
        <dbReference type="PROSITE-ProRule" id="PRU00504"/>
    </source>
</evidence>
<evidence type="ECO:0000313" key="4">
    <source>
        <dbReference type="EMBL" id="MCA9758356.1"/>
    </source>
</evidence>
<dbReference type="Pfam" id="PF13860">
    <property type="entry name" value="FlgD_ig"/>
    <property type="match status" value="1"/>
</dbReference>
<sequence>MTTSLSAAIVAVLTTAGLPVTPSVARAELQYDAILEWSGPYFRAIRAPQDQATDTPVLDVAFLTPYSVAAREHDDRDVVYVLDSGNRRVQAFEVNATFEYLVTADLSYRSSGSSQSAEWSGDEIRVPGWALVATEWIVPRSEEVVIDGVTWSWVSDLSGHDASDQVYTIDYDAAAMAPRILFPAESLSATSSFRVTYLVSDNQTGAADAYGIGEVDYGIGEGASPVLAEIDGTSGGPVSFQSLRGLGLIRNEVDSTSDDLFLVDYADDSGGLDESLVQYTVQSDGTVTFVEAFSDSLVGPYDVAAARSGASSVSTVSVSSDSGLFDQSSAAIVDANQVTGHTYSVTIAGSDAYVEDLTTGRTILTQDLISVIADPFYLIPGVELRTQVPTGSTTITTTRARPKRYLFVAETDADRVTVISAADGATFAGDWLPLDARSVITQPGILLGGAQDVDYSETTPASVPANWSHFTAATPVADGSLDTIEFAVDGTWSRVDALGGSGPTDKVYTLNTETGRLRFGDGTNGALPPASEEFTYTYSVTPVVLRYGSNGTGDGEFNGPKGIGARWNGTVGGYDVYVADTGNNRIQKLRFYGEDAALGLAARMEFVTEWNYAESVSDTLIAPTDVVVRADAESPANVWVAVADTGNDRFVLYEDVAAGTVGDSADPPTYELTLGSTGSVLGSYQNPVSAELLTNGTALDLYAVDASRGIVAKYEKAPDPTVSVTWDTAECYGPHATYTFAFATVNPPVDGWVDFYFDTASSFNEGTADLAITAETVGVDDGTASWVFEDTPSGAPSAGTYYLYAVMRDSGGEIIDIDQTTQEEALCIDATLVPTLSVGDAIDSDATIYLQDGSLSAVELFVSNPDSVVAVGYEATFDPTVIEVVGIIQGTAWDGTGATSVIFEQRYDNILGTFSVSSSGVDTPIGLTGAGPYSIATILVRPRSGQLDLITRFVDSTIQLKASGTSMSDGSGGVSGDLTLSGLNVRLAYLGDIATLGEGADGEVGSYAPNPDGYIDFSDVMAFTLGWNGANFTRDRIADIGPVTGTPPNLVSMPDAEWDVDDLVAFTQMYSWASAMGFSRFGRPEAGGITGKQAGGATGEQAGGHPTAVAQTALPTSSNPERVQLSFIPESWNADDIVTVQLSSQEATDVLGMDVALAFPPGAFELIDAETGRVLQGSEGQLFFEDKHTDWVGFTSARLGQPTLPGAATGAKATRSTTPYGSQFGDEILTIRLRALEDGPVPVTIRYELRDAVNGLVSRSIRNWPEGAAEDGLRLEFHPPAPNPMRGSSTLRFVLSRADDVTLRVFDVAGRAIETLLRERMEAGEHTLTFDARDSEGRALAPGVYYTRLEAGEKSASRKLIIVR</sequence>
<evidence type="ECO:0000259" key="3">
    <source>
        <dbReference type="Pfam" id="PF13860"/>
    </source>
</evidence>
<evidence type="ECO:0000313" key="5">
    <source>
        <dbReference type="Proteomes" id="UP000739538"/>
    </source>
</evidence>
<dbReference type="InterPro" id="IPR026444">
    <property type="entry name" value="Secre_tail"/>
</dbReference>
<feature type="domain" description="FlgD/Vpr Ig-like" evidence="3">
    <location>
        <begin position="1296"/>
        <end position="1352"/>
    </location>
</feature>
<dbReference type="NCBIfam" id="TIGR04183">
    <property type="entry name" value="Por_Secre_tail"/>
    <property type="match status" value="1"/>
</dbReference>
<accession>A0A956NH54</accession>
<organism evidence="4 5">
    <name type="scientific">Eiseniibacteriota bacterium</name>
    <dbReference type="NCBI Taxonomy" id="2212470"/>
    <lineage>
        <taxon>Bacteria</taxon>
        <taxon>Candidatus Eiseniibacteriota</taxon>
    </lineage>
</organism>
<proteinExistence type="predicted"/>